<evidence type="ECO:0000256" key="12">
    <source>
        <dbReference type="NCBIfam" id="TIGR00334"/>
    </source>
</evidence>
<dbReference type="InterPro" id="IPR025156">
    <property type="entry name" value="RNase_M5_C"/>
</dbReference>
<dbReference type="Pfam" id="PF13331">
    <property type="entry name" value="DUF4093"/>
    <property type="match status" value="1"/>
</dbReference>
<keyword evidence="2 11" id="KW-0690">Ribosome biogenesis</keyword>
<keyword evidence="9" id="KW-0460">Magnesium</keyword>
<proteinExistence type="inferred from homology"/>
<evidence type="ECO:0000256" key="9">
    <source>
        <dbReference type="ARBA" id="ARBA00022842"/>
    </source>
</evidence>
<dbReference type="HAMAP" id="MF_01469">
    <property type="entry name" value="RNase_M5"/>
    <property type="match status" value="1"/>
</dbReference>
<keyword evidence="3 11" id="KW-0698">rRNA processing</keyword>
<feature type="domain" description="Toprim" evidence="13">
    <location>
        <begin position="2"/>
        <end position="96"/>
    </location>
</feature>
<evidence type="ECO:0000256" key="10">
    <source>
        <dbReference type="ARBA" id="ARBA00022884"/>
    </source>
</evidence>
<dbReference type="InterPro" id="IPR034141">
    <property type="entry name" value="TOPRIM_RNase_M5-like"/>
</dbReference>
<organism evidence="14 15">
    <name type="scientific">Spiroplasma citri</name>
    <dbReference type="NCBI Taxonomy" id="2133"/>
    <lineage>
        <taxon>Bacteria</taxon>
        <taxon>Bacillati</taxon>
        <taxon>Mycoplasmatota</taxon>
        <taxon>Mollicutes</taxon>
        <taxon>Entomoplasmatales</taxon>
        <taxon>Spiroplasmataceae</taxon>
        <taxon>Spiroplasma</taxon>
    </lineage>
</organism>
<dbReference type="InterPro" id="IPR006171">
    <property type="entry name" value="TOPRIM_dom"/>
</dbReference>
<keyword evidence="4 11" id="KW-0540">Nuclease</keyword>
<evidence type="ECO:0000256" key="8">
    <source>
        <dbReference type="ARBA" id="ARBA00022801"/>
    </source>
</evidence>
<dbReference type="EC" id="3.1.26.8" evidence="11 12"/>
<dbReference type="PROSITE" id="PS50880">
    <property type="entry name" value="TOPRIM"/>
    <property type="match status" value="1"/>
</dbReference>
<evidence type="ECO:0000313" key="14">
    <source>
        <dbReference type="EMBL" id="WFG96421.1"/>
    </source>
</evidence>
<dbReference type="SMART" id="SM00493">
    <property type="entry name" value="TOPRIM"/>
    <property type="match status" value="1"/>
</dbReference>
<keyword evidence="10 11" id="KW-0694">RNA-binding</keyword>
<dbReference type="GO" id="GO:0019843">
    <property type="term" value="F:rRNA binding"/>
    <property type="evidence" value="ECO:0007669"/>
    <property type="project" value="UniProtKB-KW"/>
</dbReference>
<evidence type="ECO:0000256" key="4">
    <source>
        <dbReference type="ARBA" id="ARBA00022722"/>
    </source>
</evidence>
<accession>A0AAX3SYL9</accession>
<evidence type="ECO:0000256" key="7">
    <source>
        <dbReference type="ARBA" id="ARBA00022759"/>
    </source>
</evidence>
<comment type="function">
    <text evidence="11">Required for correct processing of both the 5' and 3' ends of 5S rRNA precursor. Cleaves both sides of a double-stranded region yielding mature 5S rRNA in one step.</text>
</comment>
<reference evidence="14 15" key="1">
    <citation type="submission" date="2022-04" db="EMBL/GenBank/DDBJ databases">
        <title>Whole genome of Spiroplasma citri.</title>
        <authorList>
            <person name="Khanchezar A."/>
            <person name="Izadpanah K."/>
            <person name="Taghavi M."/>
            <person name="Ghorbani A."/>
            <person name="Beven L."/>
        </authorList>
    </citation>
    <scope>NUCLEOTIDE SEQUENCE [LARGE SCALE GENOMIC DNA]</scope>
    <source>
        <strain evidence="14 15">D4</strain>
    </source>
</reference>
<dbReference type="SUPFAM" id="SSF110455">
    <property type="entry name" value="Toprim domain"/>
    <property type="match status" value="1"/>
</dbReference>
<dbReference type="Proteomes" id="UP001214629">
    <property type="component" value="Chromosome"/>
</dbReference>
<keyword evidence="6 11" id="KW-0699">rRNA-binding</keyword>
<evidence type="ECO:0000259" key="13">
    <source>
        <dbReference type="PROSITE" id="PS50880"/>
    </source>
</evidence>
<keyword evidence="7 11" id="KW-0255">Endonuclease</keyword>
<dbReference type="GO" id="GO:0043822">
    <property type="term" value="F:ribonuclease M5 activity"/>
    <property type="evidence" value="ECO:0007669"/>
    <property type="project" value="UniProtKB-UniRule"/>
</dbReference>
<dbReference type="NCBIfam" id="TIGR00334">
    <property type="entry name" value="5S_RNA_mat_M5"/>
    <property type="match status" value="1"/>
</dbReference>
<evidence type="ECO:0000256" key="6">
    <source>
        <dbReference type="ARBA" id="ARBA00022730"/>
    </source>
</evidence>
<protein>
    <recommendedName>
        <fullName evidence="11 12">Ribonuclease M5</fullName>
        <ecNumber evidence="11 12">3.1.26.8</ecNumber>
    </recommendedName>
    <alternativeName>
        <fullName evidence="11">RNase M5</fullName>
    </alternativeName>
    <alternativeName>
        <fullName evidence="11">Ribosomal RNA terminal maturase M5</fullName>
    </alternativeName>
</protein>
<evidence type="ECO:0000256" key="1">
    <source>
        <dbReference type="ARBA" id="ARBA00022490"/>
    </source>
</evidence>
<evidence type="ECO:0000256" key="3">
    <source>
        <dbReference type="ARBA" id="ARBA00022552"/>
    </source>
</evidence>
<dbReference type="GO" id="GO:0006364">
    <property type="term" value="P:rRNA processing"/>
    <property type="evidence" value="ECO:0007669"/>
    <property type="project" value="UniProtKB-UniRule"/>
</dbReference>
<dbReference type="CDD" id="cd01027">
    <property type="entry name" value="TOPRIM_RNase_M5_like"/>
    <property type="match status" value="1"/>
</dbReference>
<dbReference type="InterPro" id="IPR004466">
    <property type="entry name" value="RNase_M5"/>
</dbReference>
<dbReference type="EMBL" id="CP096246">
    <property type="protein sequence ID" value="WFG96421.1"/>
    <property type="molecule type" value="Genomic_DNA"/>
</dbReference>
<gene>
    <name evidence="11 14" type="primary">rnmV</name>
    <name evidence="14" type="ORF">M0C40_10200</name>
</gene>
<comment type="subcellular location">
    <subcellularLocation>
        <location evidence="11">Cytoplasm</location>
    </subcellularLocation>
</comment>
<comment type="similarity">
    <text evidence="11">Belongs to the ribonuclease M5 family.</text>
</comment>
<evidence type="ECO:0000256" key="11">
    <source>
        <dbReference type="HAMAP-Rule" id="MF_01469"/>
    </source>
</evidence>
<dbReference type="Gene3D" id="3.40.1360.10">
    <property type="match status" value="1"/>
</dbReference>
<evidence type="ECO:0000313" key="15">
    <source>
        <dbReference type="Proteomes" id="UP001214629"/>
    </source>
</evidence>
<evidence type="ECO:0000256" key="5">
    <source>
        <dbReference type="ARBA" id="ARBA00022723"/>
    </source>
</evidence>
<dbReference type="PANTHER" id="PTHR39156:SF2">
    <property type="entry name" value="DNA PRIMASE (BACTERIAL TYPE) AND SMALL PRIMASE-LIKE PROTEINS"/>
    <property type="match status" value="1"/>
</dbReference>
<name>A0AAX3SYL9_SPICI</name>
<dbReference type="Pfam" id="PF01751">
    <property type="entry name" value="Toprim"/>
    <property type="match status" value="1"/>
</dbReference>
<keyword evidence="8 11" id="KW-0378">Hydrolase</keyword>
<comment type="catalytic activity">
    <reaction evidence="11">
        <text>Endonucleolytic cleavage of RNA, removing 21 and 42 nucleotides, respectively, from the 5'- and 3'-termini of a 5S-rRNA precursor.</text>
        <dbReference type="EC" id="3.1.26.8"/>
    </reaction>
</comment>
<dbReference type="GO" id="GO:0005737">
    <property type="term" value="C:cytoplasm"/>
    <property type="evidence" value="ECO:0007669"/>
    <property type="project" value="UniProtKB-SubCell"/>
</dbReference>
<evidence type="ECO:0000256" key="2">
    <source>
        <dbReference type="ARBA" id="ARBA00022517"/>
    </source>
</evidence>
<dbReference type="RefSeq" id="WP_277938739.1">
    <property type="nucleotide sequence ID" value="NZ_CP096246.1"/>
</dbReference>
<dbReference type="AlphaFoldDB" id="A0AAX3SYL9"/>
<keyword evidence="1 11" id="KW-0963">Cytoplasm</keyword>
<keyword evidence="5" id="KW-0479">Metal-binding</keyword>
<keyword evidence="15" id="KW-1185">Reference proteome</keyword>
<dbReference type="PANTHER" id="PTHR39156">
    <property type="entry name" value="RIBONUCLEASE M5"/>
    <property type="match status" value="1"/>
</dbReference>
<dbReference type="GO" id="GO:0046872">
    <property type="term" value="F:metal ion binding"/>
    <property type="evidence" value="ECO:0007669"/>
    <property type="project" value="UniProtKB-KW"/>
</dbReference>
<sequence>MGVFIIVEGKTDSTKLKSIFPDIKTIETSGSGITKEKLALIKKISLNNKIIIFTDPDYPGQKLRQIISDYLENNCLHAFISKNDAIKGKKVGVAEASEIAIKNSINNLISFSNQPVDNLLWSDYINLVDSKLKREKIIKYYNLMPANNKTTFKWLNYMNVKKQDLIDILKEKQWRNKTKKCVPKG</sequence>